<dbReference type="Pfam" id="PF00013">
    <property type="entry name" value="KH_1"/>
    <property type="match status" value="1"/>
</dbReference>
<proteinExistence type="predicted"/>
<feature type="compositionally biased region" description="Low complexity" evidence="2">
    <location>
        <begin position="551"/>
        <end position="567"/>
    </location>
</feature>
<dbReference type="OrthoDB" id="6271631at2759"/>
<dbReference type="SMART" id="SM00322">
    <property type="entry name" value="KH"/>
    <property type="match status" value="1"/>
</dbReference>
<feature type="region of interest" description="Disordered" evidence="2">
    <location>
        <begin position="115"/>
        <end position="162"/>
    </location>
</feature>
<dbReference type="PROSITE" id="PS50084">
    <property type="entry name" value="KH_TYPE_1"/>
    <property type="match status" value="1"/>
</dbReference>
<name>A0A504YAV4_FASGI</name>
<protein>
    <submittedName>
        <fullName evidence="4">RNA binding protein MEX3B</fullName>
    </submittedName>
</protein>
<organism evidence="4 5">
    <name type="scientific">Fasciola gigantica</name>
    <name type="common">Giant liver fluke</name>
    <dbReference type="NCBI Taxonomy" id="46835"/>
    <lineage>
        <taxon>Eukaryota</taxon>
        <taxon>Metazoa</taxon>
        <taxon>Spiralia</taxon>
        <taxon>Lophotrochozoa</taxon>
        <taxon>Platyhelminthes</taxon>
        <taxon>Trematoda</taxon>
        <taxon>Digenea</taxon>
        <taxon>Plagiorchiida</taxon>
        <taxon>Echinostomata</taxon>
        <taxon>Echinostomatoidea</taxon>
        <taxon>Fasciolidae</taxon>
        <taxon>Fasciola</taxon>
    </lineage>
</organism>
<feature type="region of interest" description="Disordered" evidence="2">
    <location>
        <begin position="619"/>
        <end position="642"/>
    </location>
</feature>
<keyword evidence="1" id="KW-0694">RNA-binding</keyword>
<reference evidence="4 5" key="1">
    <citation type="submission" date="2019-04" db="EMBL/GenBank/DDBJ databases">
        <title>Annotation for the trematode Fasciola gigantica.</title>
        <authorList>
            <person name="Choi Y.-J."/>
        </authorList>
    </citation>
    <scope>NUCLEOTIDE SEQUENCE [LARGE SCALE GENOMIC DNA]</scope>
    <source>
        <strain evidence="4">Uganda_cow_1</strain>
    </source>
</reference>
<dbReference type="InterPro" id="IPR004087">
    <property type="entry name" value="KH_dom"/>
</dbReference>
<dbReference type="EMBL" id="SUNJ01013308">
    <property type="protein sequence ID" value="TPP57355.1"/>
    <property type="molecule type" value="Genomic_DNA"/>
</dbReference>
<dbReference type="SUPFAM" id="SSF54791">
    <property type="entry name" value="Eukaryotic type KH-domain (KH-domain type I)"/>
    <property type="match status" value="1"/>
</dbReference>
<dbReference type="Proteomes" id="UP000316759">
    <property type="component" value="Unassembled WGS sequence"/>
</dbReference>
<dbReference type="InterPro" id="IPR004088">
    <property type="entry name" value="KH_dom_type_1"/>
</dbReference>
<accession>A0A504YAV4</accession>
<feature type="compositionally biased region" description="Polar residues" evidence="2">
    <location>
        <begin position="115"/>
        <end position="136"/>
    </location>
</feature>
<dbReference type="InterPro" id="IPR036612">
    <property type="entry name" value="KH_dom_type_1_sf"/>
</dbReference>
<gene>
    <name evidence="4" type="ORF">FGIG_01519</name>
</gene>
<comment type="caution">
    <text evidence="4">The sequence shown here is derived from an EMBL/GenBank/DDBJ whole genome shotgun (WGS) entry which is preliminary data.</text>
</comment>
<feature type="domain" description="K Homology" evidence="3">
    <location>
        <begin position="15"/>
        <end position="99"/>
    </location>
</feature>
<feature type="compositionally biased region" description="Low complexity" evidence="2">
    <location>
        <begin position="243"/>
        <end position="254"/>
    </location>
</feature>
<evidence type="ECO:0000259" key="3">
    <source>
        <dbReference type="SMART" id="SM00322"/>
    </source>
</evidence>
<sequence>MLNSSSSTQPGSHVLLARSRISVPQEMVGKIIGTQGSIITTIQKDTGTEIKSPPKEAARGPNATSEFETSAYQGLGLSSNQAAECRVQQAKQLIGHLVMRQLERRASEEIEDNSGCANLNLNSDDSQRFGTANGTPRSVGSVGNGNGSNSGSSNGIPGWMWPDVAQTDSQEAREVLDRILAESKNKTRRAKELAAATAAASPGSACTGGGPSPTSNGTISALNMVGCMSAQNSGYGNLSSDQSHSSSFGPSLSSPHQRFHAPSQLLVPSISNFMDPSGSGEASDYYGSDIVGIFNLHSNSHYGSRGGCLSSLNLLGDDMSQLTNCNTSGNHMCSPRGLHGFNMGDPNDLASSSSSLSRAPGTNLDAELWNPLSVFNGSDNSVVPPSMQPFLGSGTHVNSLFTTSAPPLNAALPHHLSTTTNPGCDGLNGLGANKTELSTDLHNCTDNSSTFNFTDALGTQFASANGDLSPTLLMHLRAQQQQQPRGDLSRQPLTRRHSDWVVNPNQLISSDQSSMMRPYTATNIATSRHVTLSERRLQQFALSSRPDPDNVGSPSSTTDTSVTTGPVHFGPGSPHLDLIKAFDQLCLHSNVDPVSTCSGNSPNGSSSLSHCPAGFEHQPGLSLQSLSSSPQQQQSHQTPVSTTDSLYSACSVKPTEPDCFVPSTASVNNNDTHHPTDFMLNAQAVCTTTTSSLSAMHALSPTDYLSPSGFGKNSLLRCLFPSPNFGLEHISAVREEEEVVAAKTARLNAIWSQTVHDPINSRSSSLGSGIVCRDVVDDDADDDDLVTMFPYLSTHGSSDVGQTASHVSSYTPYPGPGITTGSESTTKYPVTITRCCGAIGGGRRRRCPSTSTSSPPRVVDQMSGVSVTSTAIVSITEVAQRRERFHTGRFLRILVRLCMLLTDCAPFQHTHSLERHSIKSIKKPITYSINGSIS</sequence>
<feature type="region of interest" description="Disordered" evidence="2">
    <location>
        <begin position="541"/>
        <end position="569"/>
    </location>
</feature>
<keyword evidence="5" id="KW-1185">Reference proteome</keyword>
<feature type="region of interest" description="Disordered" evidence="2">
    <location>
        <begin position="46"/>
        <end position="66"/>
    </location>
</feature>
<feature type="compositionally biased region" description="Basic and acidic residues" evidence="2">
    <location>
        <begin position="46"/>
        <end position="58"/>
    </location>
</feature>
<evidence type="ECO:0000313" key="4">
    <source>
        <dbReference type="EMBL" id="TPP57355.1"/>
    </source>
</evidence>
<evidence type="ECO:0000256" key="1">
    <source>
        <dbReference type="PROSITE-ProRule" id="PRU00117"/>
    </source>
</evidence>
<dbReference type="Gene3D" id="3.30.1370.10">
    <property type="entry name" value="K Homology domain, type 1"/>
    <property type="match status" value="1"/>
</dbReference>
<evidence type="ECO:0000256" key="2">
    <source>
        <dbReference type="SAM" id="MobiDB-lite"/>
    </source>
</evidence>
<feature type="region of interest" description="Disordered" evidence="2">
    <location>
        <begin position="236"/>
        <end position="259"/>
    </location>
</feature>
<dbReference type="GO" id="GO:0003723">
    <property type="term" value="F:RNA binding"/>
    <property type="evidence" value="ECO:0007669"/>
    <property type="project" value="UniProtKB-UniRule"/>
</dbReference>
<evidence type="ECO:0000313" key="5">
    <source>
        <dbReference type="Proteomes" id="UP000316759"/>
    </source>
</evidence>
<dbReference type="AlphaFoldDB" id="A0A504YAV4"/>